<feature type="domain" description="Hemerythrin-like" evidence="5">
    <location>
        <begin position="82"/>
        <end position="228"/>
    </location>
</feature>
<dbReference type="PANTHER" id="PTHR36438">
    <property type="entry name" value="IRON-SULFUR CLUSTER REPAIR PROTEIN YTFE"/>
    <property type="match status" value="1"/>
</dbReference>
<keyword evidence="3" id="KW-0479">Metal-binding</keyword>
<gene>
    <name evidence="6" type="ORF">ATW55_03375</name>
</gene>
<dbReference type="InterPro" id="IPR012312">
    <property type="entry name" value="Hemerythrin-like"/>
</dbReference>
<evidence type="ECO:0000256" key="2">
    <source>
        <dbReference type="ARBA" id="ARBA00022490"/>
    </source>
</evidence>
<evidence type="ECO:0000259" key="5">
    <source>
        <dbReference type="Pfam" id="PF01814"/>
    </source>
</evidence>
<comment type="subcellular location">
    <subcellularLocation>
        <location evidence="1">Cytoplasm</location>
    </subcellularLocation>
</comment>
<evidence type="ECO:0000313" key="6">
    <source>
        <dbReference type="EMBL" id="KUO96377.1"/>
    </source>
</evidence>
<dbReference type="Pfam" id="PF04405">
    <property type="entry name" value="ScdA_N"/>
    <property type="match status" value="1"/>
</dbReference>
<dbReference type="PANTHER" id="PTHR36438:SF1">
    <property type="entry name" value="IRON-SULFUR CLUSTER REPAIR PROTEIN YTFE"/>
    <property type="match status" value="1"/>
</dbReference>
<dbReference type="InterPro" id="IPR038062">
    <property type="entry name" value="ScdA-like_N_sf"/>
</dbReference>
<sequence length="238" mass="27504">MFTEDHRLGDIVVKFPQAGDIFKRYHIDFCCGGDQPLSEAIAEHSIDGSSLLKELNERYREAVRQGIEITDWSKASMEQLIHHIVNRHHAYLNKVFPPMSELTAKILRVHGENHGQVLSQVHRLFSQLRTDMEQHMIAEEQSVFLQIIDYEQIRTPGKLGAVIAAVEKLDQEHEATGDIVKMMRKVTDNYALPEDACATYAYVFEKLEELETDIFQHIHLENNILFNRLLNERLLPSE</sequence>
<keyword evidence="7" id="KW-1185">Reference proteome</keyword>
<dbReference type="AlphaFoldDB" id="A0A101XRT9"/>
<reference evidence="6 7" key="1">
    <citation type="submission" date="2015-12" db="EMBL/GenBank/DDBJ databases">
        <title>Draft genome sequence of Acidibacillus ferrooxidans ITV001, isolated from a chalcopyrite acid mine drainage site in Brazil.</title>
        <authorList>
            <person name="Dall'Agnol H."/>
            <person name="Nancucheo I."/>
            <person name="Johnson B."/>
            <person name="Oliveira R."/>
            <person name="Leite L."/>
            <person name="Pylro V."/>
            <person name="Nunes G.L."/>
            <person name="Tzotzos G."/>
            <person name="Fernandes G.R."/>
            <person name="Dutra J."/>
            <person name="Orellana S.C."/>
            <person name="Oliveira G."/>
        </authorList>
    </citation>
    <scope>NUCLEOTIDE SEQUENCE [LARGE SCALE GENOMIC DNA]</scope>
    <source>
        <strain evidence="7">ITV01</strain>
    </source>
</reference>
<dbReference type="GO" id="GO:0005737">
    <property type="term" value="C:cytoplasm"/>
    <property type="evidence" value="ECO:0007669"/>
    <property type="project" value="UniProtKB-SubCell"/>
</dbReference>
<dbReference type="NCBIfam" id="TIGR03652">
    <property type="entry name" value="FeS_repair_RIC"/>
    <property type="match status" value="1"/>
</dbReference>
<protein>
    <recommendedName>
        <fullName evidence="5">Hemerythrin-like domain-containing protein</fullName>
    </recommendedName>
</protein>
<proteinExistence type="predicted"/>
<dbReference type="OrthoDB" id="9797132at2"/>
<dbReference type="GO" id="GO:0046872">
    <property type="term" value="F:metal ion binding"/>
    <property type="evidence" value="ECO:0007669"/>
    <property type="project" value="UniProtKB-KW"/>
</dbReference>
<dbReference type="Gene3D" id="1.10.3910.10">
    <property type="entry name" value="SP0561-like"/>
    <property type="match status" value="1"/>
</dbReference>
<evidence type="ECO:0000256" key="4">
    <source>
        <dbReference type="ARBA" id="ARBA00023004"/>
    </source>
</evidence>
<organism evidence="6 7">
    <name type="scientific">Ferroacidibacillus organovorans</name>
    <dbReference type="NCBI Taxonomy" id="1765683"/>
    <lineage>
        <taxon>Bacteria</taxon>
        <taxon>Bacillati</taxon>
        <taxon>Bacillota</taxon>
        <taxon>Bacilli</taxon>
        <taxon>Bacillales</taxon>
        <taxon>Alicyclobacillaceae</taxon>
        <taxon>Ferroacidibacillus</taxon>
    </lineage>
</organism>
<dbReference type="Gene3D" id="1.20.120.520">
    <property type="entry name" value="nmb1532 protein domain like"/>
    <property type="match status" value="1"/>
</dbReference>
<evidence type="ECO:0000256" key="3">
    <source>
        <dbReference type="ARBA" id="ARBA00022723"/>
    </source>
</evidence>
<evidence type="ECO:0000256" key="1">
    <source>
        <dbReference type="ARBA" id="ARBA00004496"/>
    </source>
</evidence>
<dbReference type="EMBL" id="LPVJ01000019">
    <property type="protein sequence ID" value="KUO96377.1"/>
    <property type="molecule type" value="Genomic_DNA"/>
</dbReference>
<dbReference type="Pfam" id="PF01814">
    <property type="entry name" value="Hemerythrin"/>
    <property type="match status" value="1"/>
</dbReference>
<dbReference type="Proteomes" id="UP000053557">
    <property type="component" value="Unassembled WGS sequence"/>
</dbReference>
<keyword evidence="2" id="KW-0963">Cytoplasm</keyword>
<name>A0A101XRT9_9BACL</name>
<evidence type="ECO:0000313" key="7">
    <source>
        <dbReference type="Proteomes" id="UP000053557"/>
    </source>
</evidence>
<comment type="caution">
    <text evidence="6">The sequence shown here is derived from an EMBL/GenBank/DDBJ whole genome shotgun (WGS) entry which is preliminary data.</text>
</comment>
<keyword evidence="4" id="KW-0408">Iron</keyword>
<accession>A0A101XRT9</accession>
<dbReference type="InterPro" id="IPR019903">
    <property type="entry name" value="RIC_family"/>
</dbReference>